<proteinExistence type="predicted"/>
<evidence type="ECO:0000313" key="3">
    <source>
        <dbReference type="Proteomes" id="UP000218332"/>
    </source>
</evidence>
<dbReference type="Pfam" id="PF07963">
    <property type="entry name" value="N_methyl"/>
    <property type="match status" value="1"/>
</dbReference>
<keyword evidence="1" id="KW-0472">Membrane</keyword>
<dbReference type="AlphaFoldDB" id="A0A2A2I7K9"/>
<dbReference type="Gene3D" id="3.30.700.10">
    <property type="entry name" value="Glycoprotein, Type 4 Pilin"/>
    <property type="match status" value="1"/>
</dbReference>
<accession>A0A2A2I7K9</accession>
<comment type="caution">
    <text evidence="2">The sequence shown here is derived from an EMBL/GenBank/DDBJ whole genome shotgun (WGS) entry which is preliminary data.</text>
</comment>
<feature type="transmembrane region" description="Helical" evidence="1">
    <location>
        <begin position="30"/>
        <end position="52"/>
    </location>
</feature>
<keyword evidence="1" id="KW-1133">Transmembrane helix</keyword>
<reference evidence="2 3" key="1">
    <citation type="submission" date="2017-07" db="EMBL/GenBank/DDBJ databases">
        <title>Tamlnaduibacter salinus (Mi-7) genome sequencing.</title>
        <authorList>
            <person name="Verma A."/>
            <person name="Krishnamurthi S."/>
        </authorList>
    </citation>
    <scope>NUCLEOTIDE SEQUENCE [LARGE SCALE GENOMIC DNA]</scope>
    <source>
        <strain evidence="2 3">Mi-7</strain>
    </source>
</reference>
<dbReference type="EMBL" id="NMPM01000007">
    <property type="protein sequence ID" value="PAV27306.1"/>
    <property type="molecule type" value="Genomic_DNA"/>
</dbReference>
<name>A0A2A2I7K9_9GAMM</name>
<keyword evidence="3" id="KW-1185">Reference proteome</keyword>
<protein>
    <submittedName>
        <fullName evidence="2">Type II secretory pathway, pseudopilin PulG</fullName>
    </submittedName>
</protein>
<dbReference type="SUPFAM" id="SSF54523">
    <property type="entry name" value="Pili subunits"/>
    <property type="match status" value="1"/>
</dbReference>
<evidence type="ECO:0000313" key="2">
    <source>
        <dbReference type="EMBL" id="PAV27306.1"/>
    </source>
</evidence>
<gene>
    <name evidence="2" type="ORF">CF392_01095</name>
</gene>
<dbReference type="Proteomes" id="UP000218332">
    <property type="component" value="Unassembled WGS sequence"/>
</dbReference>
<dbReference type="InterPro" id="IPR012902">
    <property type="entry name" value="N_methyl_site"/>
</dbReference>
<dbReference type="PROSITE" id="PS00409">
    <property type="entry name" value="PROKAR_NTER_METHYL"/>
    <property type="match status" value="1"/>
</dbReference>
<keyword evidence="1" id="KW-0812">Transmembrane</keyword>
<organism evidence="2 3">
    <name type="scientific">Tamilnaduibacter salinus</name>
    <dbReference type="NCBI Taxonomy" id="1484056"/>
    <lineage>
        <taxon>Bacteria</taxon>
        <taxon>Pseudomonadati</taxon>
        <taxon>Pseudomonadota</taxon>
        <taxon>Gammaproteobacteria</taxon>
        <taxon>Pseudomonadales</taxon>
        <taxon>Marinobacteraceae</taxon>
        <taxon>Tamilnaduibacter</taxon>
    </lineage>
</organism>
<evidence type="ECO:0000256" key="1">
    <source>
        <dbReference type="SAM" id="Phobius"/>
    </source>
</evidence>
<sequence length="166" mass="16711">MTRPTAPSPIVPTASAKASRSRREVKGFTLVELVMVLILIGVLSALGIGLFATRSGFTPLLATQQLASAVSLAQQAALAGNAGDSVAISQSGDELTFTVGAGTAAETVFSLPREGVTVSGPASLAFQKTGALASNTNETLTFSGDGITYTTCVSSLGAVYRGGCQP</sequence>
<dbReference type="InterPro" id="IPR045584">
    <property type="entry name" value="Pilin-like"/>
</dbReference>
<dbReference type="NCBIfam" id="TIGR02532">
    <property type="entry name" value="IV_pilin_GFxxxE"/>
    <property type="match status" value="1"/>
</dbReference>